<dbReference type="Pfam" id="PF01494">
    <property type="entry name" value="FAD_binding_3"/>
    <property type="match status" value="2"/>
</dbReference>
<evidence type="ECO:0000313" key="6">
    <source>
        <dbReference type="Proteomes" id="UP000005206"/>
    </source>
</evidence>
<dbReference type="InterPro" id="IPR036188">
    <property type="entry name" value="FAD/NAD-bd_sf"/>
</dbReference>
<keyword evidence="3" id="KW-0560">Oxidoreductase</keyword>
<dbReference type="PANTHER" id="PTHR43004">
    <property type="entry name" value="TRK SYSTEM POTASSIUM UPTAKE PROTEIN"/>
    <property type="match status" value="1"/>
</dbReference>
<keyword evidence="6" id="KW-1185">Reference proteome</keyword>
<evidence type="ECO:0000313" key="5">
    <source>
        <dbReference type="EMBL" id="EEU37343.1"/>
    </source>
</evidence>
<keyword evidence="1" id="KW-0285">Flavoprotein</keyword>
<evidence type="ECO:0000259" key="4">
    <source>
        <dbReference type="Pfam" id="PF01494"/>
    </source>
</evidence>
<dbReference type="VEuPathDB" id="FungiDB:NECHADRAFT_86252"/>
<dbReference type="GO" id="GO:0016709">
    <property type="term" value="F:oxidoreductase activity, acting on paired donors, with incorporation or reduction of molecular oxygen, NAD(P)H as one donor, and incorporation of one atom of oxygen"/>
    <property type="evidence" value="ECO:0007669"/>
    <property type="project" value="UniProtKB-ARBA"/>
</dbReference>
<dbReference type="GO" id="GO:0071949">
    <property type="term" value="F:FAD binding"/>
    <property type="evidence" value="ECO:0007669"/>
    <property type="project" value="InterPro"/>
</dbReference>
<dbReference type="Gene3D" id="3.40.30.120">
    <property type="match status" value="1"/>
</dbReference>
<reference evidence="5 6" key="1">
    <citation type="journal article" date="2009" name="PLoS Genet.">
        <title>The genome of Nectria haematococca: contribution of supernumerary chromosomes to gene expansion.</title>
        <authorList>
            <person name="Coleman J.J."/>
            <person name="Rounsley S.D."/>
            <person name="Rodriguez-Carres M."/>
            <person name="Kuo A."/>
            <person name="Wasmann C.C."/>
            <person name="Grimwood J."/>
            <person name="Schmutz J."/>
            <person name="Taga M."/>
            <person name="White G.J."/>
            <person name="Zhou S."/>
            <person name="Schwartz D.C."/>
            <person name="Freitag M."/>
            <person name="Ma L.J."/>
            <person name="Danchin E.G."/>
            <person name="Henrissat B."/>
            <person name="Coutinho P.M."/>
            <person name="Nelson D.R."/>
            <person name="Straney D."/>
            <person name="Napoli C.A."/>
            <person name="Barker B.M."/>
            <person name="Gribskov M."/>
            <person name="Rep M."/>
            <person name="Kroken S."/>
            <person name="Molnar I."/>
            <person name="Rensing C."/>
            <person name="Kennell J.C."/>
            <person name="Zamora J."/>
            <person name="Farman M.L."/>
            <person name="Selker E.U."/>
            <person name="Salamov A."/>
            <person name="Shapiro H."/>
            <person name="Pangilinan J."/>
            <person name="Lindquist E."/>
            <person name="Lamers C."/>
            <person name="Grigoriev I.V."/>
            <person name="Geiser D.M."/>
            <person name="Covert S.F."/>
            <person name="Temporini E."/>
            <person name="Vanetten H.D."/>
        </authorList>
    </citation>
    <scope>NUCLEOTIDE SEQUENCE [LARGE SCALE GENOMIC DNA]</scope>
    <source>
        <strain evidence="6">ATCC MYA-4622 / CBS 123669 / FGSC 9596 / NRRL 45880 / 77-13-4</strain>
    </source>
</reference>
<dbReference type="Gene3D" id="3.30.70.2450">
    <property type="match status" value="1"/>
</dbReference>
<keyword evidence="2" id="KW-0274">FAD</keyword>
<evidence type="ECO:0000256" key="3">
    <source>
        <dbReference type="ARBA" id="ARBA00023002"/>
    </source>
</evidence>
<dbReference type="InterPro" id="IPR050641">
    <property type="entry name" value="RIFMO-like"/>
</dbReference>
<accession>C7ZES9</accession>
<dbReference type="PANTHER" id="PTHR43004:SF6">
    <property type="entry name" value="FAD_NAD(P)-BINDING OXIDOREDUCTASE FAMILY PROTEIN"/>
    <property type="match status" value="1"/>
</dbReference>
<feature type="domain" description="FAD-binding" evidence="4">
    <location>
        <begin position="190"/>
        <end position="337"/>
    </location>
</feature>
<dbReference type="InterPro" id="IPR002938">
    <property type="entry name" value="FAD-bd"/>
</dbReference>
<feature type="domain" description="FAD-binding" evidence="4">
    <location>
        <begin position="29"/>
        <end position="185"/>
    </location>
</feature>
<sequence>MPGILEQVKLNGNVLGDVEDGGPVQPAELPVLIVGGGPTGLLSAYMLSKFGIKSLLIEKYPERLAAPKAHALCPRSLEICRQYGLDTNTMRKLGTPREDANQVNFVTNLSGEHIGLLPYERMDAGVLEHTPEMLHNIPQPAFEQFVAKELEHDPNVEIRKNVAYITSRQVDDQVISTLEERSTKTRWQANLRPVVGERTGLLHWITDPACPGFIIAYDLEANHVLISNFNSKKHPADTWSQELAQTTVAAAIGQKVPFEILSYRPWLLSRKVAKNYRQGNTFLVGDAAHSFPPTGGLGLNSGIADAHNLAYKIAAVHHGWATSSILQTYEDDRRQIALVNSAQSVKNGKKIFSFLKTLGTAGIDDVEEARRNLHKSIHDPDKQDMIAREVEGQREHFDNLGLHIGYVYGDKEAPPHASKFSPKFTPGGRLPHAWIKPRLGAVSCKMAPLDMSYVKEFHQHGINSRQFSTLDLVEFDSFTLIVSSHKTWAQRVDKLYKLTQLSGINLRLRSIDEDFDFVYEEQRKMYNDGSGILHGCGLLVRPDQHLLGRLDEKATAEDLASLILAHVGK</sequence>
<proteinExistence type="predicted"/>
<dbReference type="RefSeq" id="XP_003043056.1">
    <property type="nucleotide sequence ID" value="XM_003043010.1"/>
</dbReference>
<dbReference type="Gene3D" id="3.50.50.60">
    <property type="entry name" value="FAD/NAD(P)-binding domain"/>
    <property type="match status" value="2"/>
</dbReference>
<dbReference type="GeneID" id="9665248"/>
<gene>
    <name evidence="5" type="ORF">NECHADRAFT_86252</name>
</gene>
<dbReference type="AlphaFoldDB" id="C7ZES9"/>
<protein>
    <recommendedName>
        <fullName evidence="4">FAD-binding domain-containing protein</fullName>
    </recommendedName>
</protein>
<dbReference type="KEGG" id="nhe:NECHADRAFT_86252"/>
<dbReference type="EMBL" id="GG698922">
    <property type="protein sequence ID" value="EEU37343.1"/>
    <property type="molecule type" value="Genomic_DNA"/>
</dbReference>
<dbReference type="SUPFAM" id="SSF51905">
    <property type="entry name" value="FAD/NAD(P)-binding domain"/>
    <property type="match status" value="1"/>
</dbReference>
<dbReference type="eggNOG" id="KOG3855">
    <property type="taxonomic scope" value="Eukaryota"/>
</dbReference>
<dbReference type="HOGENOM" id="CLU_009665_14_3_1"/>
<name>C7ZES9_FUSV7</name>
<dbReference type="Proteomes" id="UP000005206">
    <property type="component" value="Chromosome 11"/>
</dbReference>
<dbReference type="PRINTS" id="PR00420">
    <property type="entry name" value="RNGMNOXGNASE"/>
</dbReference>
<evidence type="ECO:0000256" key="1">
    <source>
        <dbReference type="ARBA" id="ARBA00022630"/>
    </source>
</evidence>
<dbReference type="OMA" id="PYERMDP"/>
<dbReference type="STRING" id="660122.C7ZES9"/>
<dbReference type="InParanoid" id="C7ZES9"/>
<organism evidence="5 6">
    <name type="scientific">Fusarium vanettenii (strain ATCC MYA-4622 / CBS 123669 / FGSC 9596 / NRRL 45880 / 77-13-4)</name>
    <name type="common">Fusarium solani subsp. pisi</name>
    <dbReference type="NCBI Taxonomy" id="660122"/>
    <lineage>
        <taxon>Eukaryota</taxon>
        <taxon>Fungi</taxon>
        <taxon>Dikarya</taxon>
        <taxon>Ascomycota</taxon>
        <taxon>Pezizomycotina</taxon>
        <taxon>Sordariomycetes</taxon>
        <taxon>Hypocreomycetidae</taxon>
        <taxon>Hypocreales</taxon>
        <taxon>Nectriaceae</taxon>
        <taxon>Fusarium</taxon>
        <taxon>Fusarium solani species complex</taxon>
        <taxon>Fusarium vanettenii</taxon>
    </lineage>
</organism>
<dbReference type="OrthoDB" id="2690153at2759"/>
<evidence type="ECO:0000256" key="2">
    <source>
        <dbReference type="ARBA" id="ARBA00022827"/>
    </source>
</evidence>